<accession>A0A0C9V6W3</accession>
<reference evidence="2 3" key="1">
    <citation type="submission" date="2014-06" db="EMBL/GenBank/DDBJ databases">
        <title>Evolutionary Origins and Diversification of the Mycorrhizal Mutualists.</title>
        <authorList>
            <consortium name="DOE Joint Genome Institute"/>
            <consortium name="Mycorrhizal Genomics Consortium"/>
            <person name="Kohler A."/>
            <person name="Kuo A."/>
            <person name="Nagy L.G."/>
            <person name="Floudas D."/>
            <person name="Copeland A."/>
            <person name="Barry K.W."/>
            <person name="Cichocki N."/>
            <person name="Veneault-Fourrey C."/>
            <person name="LaButti K."/>
            <person name="Lindquist E.A."/>
            <person name="Lipzen A."/>
            <person name="Lundell T."/>
            <person name="Morin E."/>
            <person name="Murat C."/>
            <person name="Riley R."/>
            <person name="Ohm R."/>
            <person name="Sun H."/>
            <person name="Tunlid A."/>
            <person name="Henrissat B."/>
            <person name="Grigoriev I.V."/>
            <person name="Hibbett D.S."/>
            <person name="Martin F."/>
        </authorList>
    </citation>
    <scope>NUCLEOTIDE SEQUENCE [LARGE SCALE GENOMIC DNA]</scope>
    <source>
        <strain evidence="2 3">SS14</strain>
    </source>
</reference>
<evidence type="ECO:0000256" key="1">
    <source>
        <dbReference type="ARBA" id="ARBA00022801"/>
    </source>
</evidence>
<dbReference type="Gene3D" id="3.40.50.1820">
    <property type="entry name" value="alpha/beta hydrolase"/>
    <property type="match status" value="1"/>
</dbReference>
<dbReference type="AlphaFoldDB" id="A0A0C9V6W3"/>
<dbReference type="EMBL" id="KN837216">
    <property type="protein sequence ID" value="KIJ33195.1"/>
    <property type="molecule type" value="Genomic_DNA"/>
</dbReference>
<dbReference type="OrthoDB" id="3040244at2759"/>
<dbReference type="GO" id="GO:0016788">
    <property type="term" value="F:hydrolase activity, acting on ester bonds"/>
    <property type="evidence" value="ECO:0007669"/>
    <property type="project" value="UniProtKB-ARBA"/>
</dbReference>
<dbReference type="SUPFAM" id="SSF53474">
    <property type="entry name" value="alpha/beta-Hydrolases"/>
    <property type="match status" value="1"/>
</dbReference>
<dbReference type="InterPro" id="IPR050261">
    <property type="entry name" value="FrsA_esterase"/>
</dbReference>
<protein>
    <recommendedName>
        <fullName evidence="4">Alpha/beta hydrolase</fullName>
    </recommendedName>
</protein>
<evidence type="ECO:0000313" key="2">
    <source>
        <dbReference type="EMBL" id="KIJ33195.1"/>
    </source>
</evidence>
<proteinExistence type="predicted"/>
<gene>
    <name evidence="2" type="ORF">M422DRAFT_70436</name>
</gene>
<sequence length="142" mass="15916">MTVKRETVKIPSIEDNVFLDTWLFKPSGNRPFPLVIADHGYQGRELGTFGEKWASEVGLASLIFDYRFFGNSGEEPRNLVDLEKQIEDFRAVWKWARRQPKLFLNNRIVLMGSALSGLSVTRLALGDSSFAGVMAHSPAIDG</sequence>
<dbReference type="PANTHER" id="PTHR22946">
    <property type="entry name" value="DIENELACTONE HYDROLASE DOMAIN-CONTAINING PROTEIN-RELATED"/>
    <property type="match status" value="1"/>
</dbReference>
<dbReference type="InterPro" id="IPR029058">
    <property type="entry name" value="AB_hydrolase_fold"/>
</dbReference>
<name>A0A0C9V6W3_SPHS4</name>
<dbReference type="PANTHER" id="PTHR22946:SF9">
    <property type="entry name" value="POLYKETIDE TRANSFERASE AF380"/>
    <property type="match status" value="1"/>
</dbReference>
<dbReference type="Proteomes" id="UP000054279">
    <property type="component" value="Unassembled WGS sequence"/>
</dbReference>
<keyword evidence="3" id="KW-1185">Reference proteome</keyword>
<organism evidence="2 3">
    <name type="scientific">Sphaerobolus stellatus (strain SS14)</name>
    <dbReference type="NCBI Taxonomy" id="990650"/>
    <lineage>
        <taxon>Eukaryota</taxon>
        <taxon>Fungi</taxon>
        <taxon>Dikarya</taxon>
        <taxon>Basidiomycota</taxon>
        <taxon>Agaricomycotina</taxon>
        <taxon>Agaricomycetes</taxon>
        <taxon>Phallomycetidae</taxon>
        <taxon>Geastrales</taxon>
        <taxon>Sphaerobolaceae</taxon>
        <taxon>Sphaerobolus</taxon>
    </lineage>
</organism>
<dbReference type="HOGENOM" id="CLU_048587_1_2_1"/>
<evidence type="ECO:0000313" key="3">
    <source>
        <dbReference type="Proteomes" id="UP000054279"/>
    </source>
</evidence>
<keyword evidence="1" id="KW-0378">Hydrolase</keyword>
<evidence type="ECO:0008006" key="4">
    <source>
        <dbReference type="Google" id="ProtNLM"/>
    </source>
</evidence>